<proteinExistence type="predicted"/>
<gene>
    <name evidence="2" type="ORF">OE104_08210</name>
</gene>
<evidence type="ECO:0000313" key="2">
    <source>
        <dbReference type="EMBL" id="WAA08630.1"/>
    </source>
</evidence>
<reference evidence="2" key="1">
    <citation type="submission" date="2022-09" db="EMBL/GenBank/DDBJ databases">
        <title>Complete Genomes of Fervidibacillus albus and Fervidibacillus halotolerans isolated from tidal flat sediments.</title>
        <authorList>
            <person name="Kwon K.K."/>
            <person name="Yang S.-H."/>
            <person name="Park M.J."/>
            <person name="Oh H.-M."/>
        </authorList>
    </citation>
    <scope>NUCLEOTIDE SEQUENCE</scope>
    <source>
        <strain evidence="2">MEBiC13591</strain>
    </source>
</reference>
<accession>A0A9E8LSK9</accession>
<feature type="region of interest" description="Disordered" evidence="1">
    <location>
        <begin position="42"/>
        <end position="61"/>
    </location>
</feature>
<feature type="compositionally biased region" description="Polar residues" evidence="1">
    <location>
        <begin position="42"/>
        <end position="53"/>
    </location>
</feature>
<dbReference type="EMBL" id="CP106878">
    <property type="protein sequence ID" value="WAA08630.1"/>
    <property type="molecule type" value="Genomic_DNA"/>
</dbReference>
<sequence>MGYILPMKHYGDRQFRNRIENRKTSALKVHQINKVEKIQFNPQKRSLNPSRGNDIQFDRYI</sequence>
<keyword evidence="3" id="KW-1185">Reference proteome</keyword>
<organism evidence="2 3">
    <name type="scientific">Fervidibacillus albus</name>
    <dbReference type="NCBI Taxonomy" id="2980026"/>
    <lineage>
        <taxon>Bacteria</taxon>
        <taxon>Bacillati</taxon>
        <taxon>Bacillota</taxon>
        <taxon>Bacilli</taxon>
        <taxon>Bacillales</taxon>
        <taxon>Bacillaceae</taxon>
        <taxon>Fervidibacillus</taxon>
    </lineage>
</organism>
<name>A0A9E8LSK9_9BACI</name>
<dbReference type="KEGG" id="faf:OE104_08210"/>
<evidence type="ECO:0000313" key="3">
    <source>
        <dbReference type="Proteomes" id="UP001164718"/>
    </source>
</evidence>
<dbReference type="RefSeq" id="WP_275416408.1">
    <property type="nucleotide sequence ID" value="NZ_CP106878.1"/>
</dbReference>
<evidence type="ECO:0000256" key="1">
    <source>
        <dbReference type="SAM" id="MobiDB-lite"/>
    </source>
</evidence>
<protein>
    <submittedName>
        <fullName evidence="2">Uncharacterized protein</fullName>
    </submittedName>
</protein>
<dbReference type="Proteomes" id="UP001164718">
    <property type="component" value="Chromosome"/>
</dbReference>
<dbReference type="AlphaFoldDB" id="A0A9E8LSK9"/>